<dbReference type="PANTHER" id="PTHR45295:SF1">
    <property type="entry name" value="CHAPERONE PROTEIN DNAJ C76, CHLOROPLASTIC"/>
    <property type="match status" value="1"/>
</dbReference>
<dbReference type="SUPFAM" id="SSF46565">
    <property type="entry name" value="Chaperone J-domain"/>
    <property type="match status" value="1"/>
</dbReference>
<keyword evidence="2" id="KW-0408">Iron</keyword>
<keyword evidence="8" id="KW-1185">Reference proteome</keyword>
<dbReference type="PROSITE" id="PS50076">
    <property type="entry name" value="DNAJ_2"/>
    <property type="match status" value="1"/>
</dbReference>
<dbReference type="Gene3D" id="3.30.70.20">
    <property type="match status" value="1"/>
</dbReference>
<dbReference type="GO" id="GO:0005506">
    <property type="term" value="F:iron ion binding"/>
    <property type="evidence" value="ECO:0007669"/>
    <property type="project" value="InterPro"/>
</dbReference>
<dbReference type="InterPro" id="IPR017896">
    <property type="entry name" value="4Fe4S_Fe-S-bd"/>
</dbReference>
<evidence type="ECO:0000256" key="2">
    <source>
        <dbReference type="ARBA" id="ARBA00023004"/>
    </source>
</evidence>
<evidence type="ECO:0000259" key="5">
    <source>
        <dbReference type="PROSITE" id="PS50076"/>
    </source>
</evidence>
<dbReference type="Proteomes" id="UP001465755">
    <property type="component" value="Unassembled WGS sequence"/>
</dbReference>
<reference evidence="7 8" key="1">
    <citation type="journal article" date="2024" name="Nat. Commun.">
        <title>Phylogenomics reveals the evolutionary origins of lichenization in chlorophyte algae.</title>
        <authorList>
            <person name="Puginier C."/>
            <person name="Libourel C."/>
            <person name="Otte J."/>
            <person name="Skaloud P."/>
            <person name="Haon M."/>
            <person name="Grisel S."/>
            <person name="Petersen M."/>
            <person name="Berrin J.G."/>
            <person name="Delaux P.M."/>
            <person name="Dal Grande F."/>
            <person name="Keller J."/>
        </authorList>
    </citation>
    <scope>NUCLEOTIDE SEQUENCE [LARGE SCALE GENOMIC DNA]</scope>
    <source>
        <strain evidence="7 8">SAG 2036</strain>
    </source>
</reference>
<feature type="domain" description="J" evidence="5">
    <location>
        <begin position="73"/>
        <end position="136"/>
    </location>
</feature>
<dbReference type="GO" id="GO:0051536">
    <property type="term" value="F:iron-sulfur cluster binding"/>
    <property type="evidence" value="ECO:0007669"/>
    <property type="project" value="UniProtKB-KW"/>
</dbReference>
<dbReference type="SUPFAM" id="SSF54862">
    <property type="entry name" value="4Fe-4S ferredoxins"/>
    <property type="match status" value="1"/>
</dbReference>
<dbReference type="CDD" id="cd06257">
    <property type="entry name" value="DnaJ"/>
    <property type="match status" value="1"/>
</dbReference>
<dbReference type="Pfam" id="PF13370">
    <property type="entry name" value="Fer4_13"/>
    <property type="match status" value="1"/>
</dbReference>
<gene>
    <name evidence="7" type="ORF">WJX73_003578</name>
</gene>
<evidence type="ECO:0000259" key="6">
    <source>
        <dbReference type="PROSITE" id="PS51379"/>
    </source>
</evidence>
<evidence type="ECO:0008006" key="9">
    <source>
        <dbReference type="Google" id="ProtNLM"/>
    </source>
</evidence>
<evidence type="ECO:0000256" key="3">
    <source>
        <dbReference type="ARBA" id="ARBA00023014"/>
    </source>
</evidence>
<dbReference type="InterPro" id="IPR001080">
    <property type="entry name" value="3Fe4S_ferredoxin"/>
</dbReference>
<proteinExistence type="predicted"/>
<dbReference type="PROSITE" id="PS51379">
    <property type="entry name" value="4FE4S_FER_2"/>
    <property type="match status" value="1"/>
</dbReference>
<feature type="region of interest" description="Disordered" evidence="4">
    <location>
        <begin position="334"/>
        <end position="363"/>
    </location>
</feature>
<keyword evidence="1" id="KW-0479">Metal-binding</keyword>
<dbReference type="Gene3D" id="1.10.287.110">
    <property type="entry name" value="DnaJ domain"/>
    <property type="match status" value="1"/>
</dbReference>
<feature type="region of interest" description="Disordered" evidence="4">
    <location>
        <begin position="278"/>
        <end position="302"/>
    </location>
</feature>
<feature type="domain" description="4Fe-4S ferredoxin-type" evidence="6">
    <location>
        <begin position="171"/>
        <end position="199"/>
    </location>
</feature>
<dbReference type="Pfam" id="PF00226">
    <property type="entry name" value="DnaJ"/>
    <property type="match status" value="1"/>
</dbReference>
<dbReference type="PANTHER" id="PTHR45295">
    <property type="entry name" value="CHAPERONE PROTEIN DNAJ C76, CHLOROPLASTIC"/>
    <property type="match status" value="1"/>
</dbReference>
<evidence type="ECO:0000256" key="1">
    <source>
        <dbReference type="ARBA" id="ARBA00022723"/>
    </source>
</evidence>
<dbReference type="EMBL" id="JALJOQ010000066">
    <property type="protein sequence ID" value="KAK9802827.1"/>
    <property type="molecule type" value="Genomic_DNA"/>
</dbReference>
<keyword evidence="3" id="KW-0411">Iron-sulfur</keyword>
<dbReference type="InterPro" id="IPR001623">
    <property type="entry name" value="DnaJ_domain"/>
</dbReference>
<dbReference type="InterPro" id="IPR036869">
    <property type="entry name" value="J_dom_sf"/>
</dbReference>
<evidence type="ECO:0000313" key="7">
    <source>
        <dbReference type="EMBL" id="KAK9802827.1"/>
    </source>
</evidence>
<accession>A0AAW1P3C7</accession>
<dbReference type="PRINTS" id="PR00625">
    <property type="entry name" value="JDOMAIN"/>
</dbReference>
<evidence type="ECO:0000256" key="4">
    <source>
        <dbReference type="SAM" id="MobiDB-lite"/>
    </source>
</evidence>
<dbReference type="SMART" id="SM00271">
    <property type="entry name" value="DnaJ"/>
    <property type="match status" value="1"/>
</dbReference>
<dbReference type="PRINTS" id="PR00352">
    <property type="entry name" value="3FE4SFRDOXIN"/>
</dbReference>
<protein>
    <recommendedName>
        <fullName evidence="9">J domain-containing protein</fullName>
    </recommendedName>
</protein>
<name>A0AAW1P3C7_9CHLO</name>
<comment type="caution">
    <text evidence="7">The sequence shown here is derived from an EMBL/GenBank/DDBJ whole genome shotgun (WGS) entry which is preliminary data.</text>
</comment>
<evidence type="ECO:0000313" key="8">
    <source>
        <dbReference type="Proteomes" id="UP001465755"/>
    </source>
</evidence>
<dbReference type="GO" id="GO:0009055">
    <property type="term" value="F:electron transfer activity"/>
    <property type="evidence" value="ECO:0007669"/>
    <property type="project" value="InterPro"/>
</dbReference>
<dbReference type="AlphaFoldDB" id="A0AAW1P3C7"/>
<sequence length="375" mass="41737">MQLASPHAKLRAYPASRSFCPSLVTRRQIASGAECRTRRSVPFGAQQQQQHSRSWRTAASQNDLLYARSGPVDFYELLGVDDDASYMEIKAAYRGLAKQCHPDIMGEAGHALSVLLNEAFEVLTDWDKRESYNQELQHALISGDDDYTGMPLSKWLVGHRNGRNSDINESRAVFVDEGACIGCKQCVWLAPGTFRIEPHYGRSRVYAQWANSEDQLEDAIMSCPVDCIHWVRRDELPSLEYMTQKMSQRVDVGTMMGGAGGAGNDVFNAADRFIKSRGKREQAGLTAPTRNRGSRSTEEARKAAAREIRRRDMGMFAGMVDALEDAIDGLGHVGGGTAATGPSQVGKRKRRRPVTRQTSRGTVPRERALVLWEER</sequence>
<organism evidence="7 8">
    <name type="scientific">Symbiochloris irregularis</name>
    <dbReference type="NCBI Taxonomy" id="706552"/>
    <lineage>
        <taxon>Eukaryota</taxon>
        <taxon>Viridiplantae</taxon>
        <taxon>Chlorophyta</taxon>
        <taxon>core chlorophytes</taxon>
        <taxon>Trebouxiophyceae</taxon>
        <taxon>Trebouxiales</taxon>
        <taxon>Trebouxiaceae</taxon>
        <taxon>Symbiochloris</taxon>
    </lineage>
</organism>